<sequence>MPGEAAGLWKHQEGKTAYTPAEGAGWMIMKREGRENGWMIECFAERWENLRPV</sequence>
<protein>
    <submittedName>
        <fullName evidence="1">Uncharacterized protein</fullName>
    </submittedName>
</protein>
<organism evidence="1 2">
    <name type="scientific">Geobacillus icigianus</name>
    <dbReference type="NCBI Taxonomy" id="1430331"/>
    <lineage>
        <taxon>Bacteria</taxon>
        <taxon>Bacillati</taxon>
        <taxon>Bacillota</taxon>
        <taxon>Bacilli</taxon>
        <taxon>Bacillales</taxon>
        <taxon>Anoxybacillaceae</taxon>
        <taxon>Geobacillus</taxon>
    </lineage>
</organism>
<gene>
    <name evidence="1" type="ORF">EP10_002051</name>
</gene>
<dbReference type="EMBL" id="JPYA02000002">
    <property type="protein sequence ID" value="MEB3751210.1"/>
    <property type="molecule type" value="Genomic_DNA"/>
</dbReference>
<evidence type="ECO:0000313" key="1">
    <source>
        <dbReference type="EMBL" id="MEB3751210.1"/>
    </source>
</evidence>
<dbReference type="Proteomes" id="UP000029267">
    <property type="component" value="Unassembled WGS sequence"/>
</dbReference>
<keyword evidence="2" id="KW-1185">Reference proteome</keyword>
<evidence type="ECO:0000313" key="2">
    <source>
        <dbReference type="Proteomes" id="UP000029267"/>
    </source>
</evidence>
<reference evidence="1 2" key="1">
    <citation type="journal article" date="2014" name="Genome Announc.">
        <title>Draft Genome Sequence of Geobacillus icigianus Strain G1w1T Isolated from Hot Springs in the Valley of Geysers, Kamchatka (Russian Federation).</title>
        <authorList>
            <person name="Bryanskaya A.V."/>
            <person name="Rozanov A.S."/>
            <person name="Logacheva M.D."/>
            <person name="Kotenko A.V."/>
            <person name="Peltek S.E."/>
        </authorList>
    </citation>
    <scope>NUCLEOTIDE SEQUENCE [LARGE SCALE GENOMIC DNA]</scope>
    <source>
        <strain evidence="1 2">G1w1</strain>
    </source>
</reference>
<accession>A0ABU6BH49</accession>
<name>A0ABU6BH49_9BACL</name>
<comment type="caution">
    <text evidence="1">The sequence shown here is derived from an EMBL/GenBank/DDBJ whole genome shotgun (WGS) entry which is preliminary data.</text>
</comment>
<proteinExistence type="predicted"/>